<keyword evidence="1" id="KW-1133">Transmembrane helix</keyword>
<reference evidence="2 3" key="1">
    <citation type="journal article" date="2017" name="Environ. Microbiol.">
        <title>Decay of the glycolytic pathway and adaptation to intranuclear parasitism within Enterocytozoonidae microsporidia.</title>
        <authorList>
            <person name="Wiredu Boakye D."/>
            <person name="Jaroenlak P."/>
            <person name="Prachumwat A."/>
            <person name="Williams T.A."/>
            <person name="Bateman K.S."/>
            <person name="Itsathitphaisarn O."/>
            <person name="Sritunyalucksana K."/>
            <person name="Paszkiewicz K.H."/>
            <person name="Moore K.A."/>
            <person name="Stentiford G.D."/>
            <person name="Williams B.A."/>
        </authorList>
    </citation>
    <scope>NUCLEOTIDE SEQUENCE [LARGE SCALE GENOMIC DNA]</scope>
    <source>
        <strain evidence="2 3">GB1</strain>
    </source>
</reference>
<evidence type="ECO:0000313" key="3">
    <source>
        <dbReference type="Proteomes" id="UP000192639"/>
    </source>
</evidence>
<keyword evidence="3" id="KW-1185">Reference proteome</keyword>
<comment type="caution">
    <text evidence="2">The sequence shown here is derived from an EMBL/GenBank/DDBJ whole genome shotgun (WGS) entry which is preliminary data.</text>
</comment>
<proteinExistence type="predicted"/>
<keyword evidence="1" id="KW-0472">Membrane</keyword>
<dbReference type="EMBL" id="LWDP01000006">
    <property type="protein sequence ID" value="ORD94920.1"/>
    <property type="molecule type" value="Genomic_DNA"/>
</dbReference>
<protein>
    <submittedName>
        <fullName evidence="2">Uncharacterized protein</fullName>
    </submittedName>
</protein>
<feature type="transmembrane region" description="Helical" evidence="1">
    <location>
        <begin position="417"/>
        <end position="440"/>
    </location>
</feature>
<sequence>MILFIRVSYAIEFGIGMETRMDDVFFSMNQSENRAMRLANEEELAEFDQFREGERGARFPTYSERYAINVIHDMGIVAVQRNRAVYDSNIDDLRRSYRYIMDDCNENERGKFAILRMAQGSTFEGMRHCNDFIANRALSLGVKVRGDHARRNYVLLEMVGDDPMVLMVQFEIANLRLVNRGARTRIFRLVKDNLVIKLCNQTRYTDIKIYKNSVAGRFEPEELVDGNAENEVFYVNLSQRTTVDKEMDVFSNYMNLTVKWWEYEYKKDIVRAIRQVGTDHIITDYTGTIQSVLTKLVMKLGWTREQAEMRLLGLFGSYEIIRIISSAYTPLEYDFWYTQNINPDQWFHDEVMAIDDSMKMVENRIMNEKENRIELANAFSKMNNVPEVENPVVARNVQIELEDSDCIGPDRSSNMPYVLFFCGIGLSFCFSLVALLYNIWIVNKTRDKTKANSPK</sequence>
<dbReference type="VEuPathDB" id="MicrosporidiaDB:ECANGB1_1883"/>
<evidence type="ECO:0000313" key="2">
    <source>
        <dbReference type="EMBL" id="ORD94920.1"/>
    </source>
</evidence>
<dbReference type="Proteomes" id="UP000192639">
    <property type="component" value="Unassembled WGS sequence"/>
</dbReference>
<accession>A0A1Y1S9Q0</accession>
<evidence type="ECO:0000256" key="1">
    <source>
        <dbReference type="SAM" id="Phobius"/>
    </source>
</evidence>
<dbReference type="AlphaFoldDB" id="A0A1Y1S9Q0"/>
<keyword evidence="1" id="KW-0812">Transmembrane</keyword>
<name>A0A1Y1S9Q0_9MICR</name>
<gene>
    <name evidence="2" type="ORF">ECANGB1_1883</name>
</gene>
<organism evidence="2 3">
    <name type="scientific">Enterospora canceri</name>
    <dbReference type="NCBI Taxonomy" id="1081671"/>
    <lineage>
        <taxon>Eukaryota</taxon>
        <taxon>Fungi</taxon>
        <taxon>Fungi incertae sedis</taxon>
        <taxon>Microsporidia</taxon>
        <taxon>Enterocytozoonidae</taxon>
        <taxon>Enterospora</taxon>
    </lineage>
</organism>